<accession>A0A562IIG7</accession>
<evidence type="ECO:0000259" key="3">
    <source>
        <dbReference type="SMART" id="SM00827"/>
    </source>
</evidence>
<dbReference type="PANTHER" id="PTHR43775">
    <property type="entry name" value="FATTY ACID SYNTHASE"/>
    <property type="match status" value="1"/>
</dbReference>
<evidence type="ECO:0000256" key="2">
    <source>
        <dbReference type="ARBA" id="ARBA00022553"/>
    </source>
</evidence>
<dbReference type="GO" id="GO:0004312">
    <property type="term" value="F:fatty acid synthase activity"/>
    <property type="evidence" value="ECO:0007669"/>
    <property type="project" value="TreeGrafter"/>
</dbReference>
<evidence type="ECO:0000256" key="1">
    <source>
        <dbReference type="ARBA" id="ARBA00022450"/>
    </source>
</evidence>
<dbReference type="Proteomes" id="UP000319825">
    <property type="component" value="Unassembled WGS sequence"/>
</dbReference>
<keyword evidence="1" id="KW-0596">Phosphopantetheine</keyword>
<gene>
    <name evidence="4" type="ORF">JD77_05717</name>
</gene>
<proteinExistence type="predicted"/>
<dbReference type="AlphaFoldDB" id="A0A562IIG7"/>
<dbReference type="SUPFAM" id="SSF55048">
    <property type="entry name" value="Probable ACP-binding domain of malonyl-CoA ACP transacylase"/>
    <property type="match status" value="1"/>
</dbReference>
<comment type="caution">
    <text evidence="4">The sequence shown here is derived from an EMBL/GenBank/DDBJ whole genome shotgun (WGS) entry which is preliminary data.</text>
</comment>
<name>A0A562IIG7_MICOL</name>
<organism evidence="4 5">
    <name type="scientific">Micromonospora olivasterospora</name>
    <dbReference type="NCBI Taxonomy" id="1880"/>
    <lineage>
        <taxon>Bacteria</taxon>
        <taxon>Bacillati</taxon>
        <taxon>Actinomycetota</taxon>
        <taxon>Actinomycetes</taxon>
        <taxon>Micromonosporales</taxon>
        <taxon>Micromonosporaceae</taxon>
        <taxon>Micromonospora</taxon>
    </lineage>
</organism>
<protein>
    <submittedName>
        <fullName evidence="4">Malonyl CoA-acyl carrier protein transacylase</fullName>
    </submittedName>
</protein>
<dbReference type="PANTHER" id="PTHR43775:SF37">
    <property type="entry name" value="SI:DKEY-61P9.11"/>
    <property type="match status" value="1"/>
</dbReference>
<dbReference type="Pfam" id="PF00698">
    <property type="entry name" value="Acyl_transf_1"/>
    <property type="match status" value="1"/>
</dbReference>
<dbReference type="InterPro" id="IPR014043">
    <property type="entry name" value="Acyl_transferase_dom"/>
</dbReference>
<dbReference type="Gene3D" id="3.40.366.10">
    <property type="entry name" value="Malonyl-Coenzyme A Acyl Carrier Protein, domain 2"/>
    <property type="match status" value="1"/>
</dbReference>
<reference evidence="4 5" key="1">
    <citation type="submission" date="2019-07" db="EMBL/GenBank/DDBJ databases">
        <title>R&amp;d 2014.</title>
        <authorList>
            <person name="Klenk H.-P."/>
        </authorList>
    </citation>
    <scope>NUCLEOTIDE SEQUENCE [LARGE SCALE GENOMIC DNA]</scope>
    <source>
        <strain evidence="4 5">DSM 43868</strain>
    </source>
</reference>
<keyword evidence="5" id="KW-1185">Reference proteome</keyword>
<sequence>MVTAFMFPGAGSYFSAPFAHYSPGRRIATEVAERIDPVSAAYGWSSVLSESDLDSWDPLSELRTYHLQLCCWRILEEELGLGADIVFGHSLGEITSLVAAGGLTVEDGARLLCERARSLESYAQPTGATAAFMVSPAEAEEFARQGEDVVVAATNSPTQVILSGPAEQVRRLLRIADSRGILATRLRTGPYPQHHPCLDSALQHYLESVRGIQPGVLRTAVYSTILGRRLAPDDDLLAMIGAQLVRPLNFPNAVTELREAGVDRFVECGLRDSLSRFVVEITGGDTCVLTPFRTRPTDANIQQYRKE</sequence>
<dbReference type="GO" id="GO:0006633">
    <property type="term" value="P:fatty acid biosynthetic process"/>
    <property type="evidence" value="ECO:0007669"/>
    <property type="project" value="TreeGrafter"/>
</dbReference>
<dbReference type="EMBL" id="VLKE01000001">
    <property type="protein sequence ID" value="TWH70692.1"/>
    <property type="molecule type" value="Genomic_DNA"/>
</dbReference>
<feature type="domain" description="Malonyl-CoA:ACP transacylase (MAT)" evidence="3">
    <location>
        <begin position="6"/>
        <end position="296"/>
    </location>
</feature>
<dbReference type="SUPFAM" id="SSF52151">
    <property type="entry name" value="FabD/lysophospholipase-like"/>
    <property type="match status" value="1"/>
</dbReference>
<dbReference type="InterPro" id="IPR016035">
    <property type="entry name" value="Acyl_Trfase/lysoPLipase"/>
</dbReference>
<evidence type="ECO:0000313" key="5">
    <source>
        <dbReference type="Proteomes" id="UP000319825"/>
    </source>
</evidence>
<evidence type="ECO:0000313" key="4">
    <source>
        <dbReference type="EMBL" id="TWH70692.1"/>
    </source>
</evidence>
<dbReference type="InterPro" id="IPR050091">
    <property type="entry name" value="PKS_NRPS_Biosynth_Enz"/>
</dbReference>
<keyword evidence="2" id="KW-0597">Phosphoprotein</keyword>
<dbReference type="InterPro" id="IPR001227">
    <property type="entry name" value="Ac_transferase_dom_sf"/>
</dbReference>
<dbReference type="RefSeq" id="WP_170286575.1">
    <property type="nucleotide sequence ID" value="NZ_BAAATQ010000354.1"/>
</dbReference>
<dbReference type="SMART" id="SM00827">
    <property type="entry name" value="PKS_AT"/>
    <property type="match status" value="1"/>
</dbReference>
<dbReference type="InterPro" id="IPR016036">
    <property type="entry name" value="Malonyl_transacylase_ACP-bd"/>
</dbReference>